<dbReference type="GO" id="GO:0016887">
    <property type="term" value="F:ATP hydrolysis activity"/>
    <property type="evidence" value="ECO:0007669"/>
    <property type="project" value="InterPro"/>
</dbReference>
<dbReference type="SUPFAM" id="SSF52540">
    <property type="entry name" value="P-loop containing nucleoside triphosphate hydrolases"/>
    <property type="match status" value="1"/>
</dbReference>
<dbReference type="PANTHER" id="PTHR43166:SF9">
    <property type="entry name" value="GLUTAMATE_ASPARTATE IMPORT ATP-BINDING PROTEIN GLTL"/>
    <property type="match status" value="1"/>
</dbReference>
<evidence type="ECO:0000259" key="8">
    <source>
        <dbReference type="PROSITE" id="PS50893"/>
    </source>
</evidence>
<gene>
    <name evidence="9" type="ORF">C882_0320</name>
</gene>
<protein>
    <submittedName>
        <fullName evidence="9">ABC-type tungstate transport system, ATP-binding protein</fullName>
    </submittedName>
</protein>
<evidence type="ECO:0000256" key="4">
    <source>
        <dbReference type="ARBA" id="ARBA00022475"/>
    </source>
</evidence>
<dbReference type="InterPro" id="IPR050086">
    <property type="entry name" value="MetN_ABC_transporter-like"/>
</dbReference>
<dbReference type="PATRIC" id="fig|1238182.3.peg.2535"/>
<evidence type="ECO:0000256" key="2">
    <source>
        <dbReference type="ARBA" id="ARBA00005417"/>
    </source>
</evidence>
<dbReference type="STRING" id="1238182.C882_0320"/>
<keyword evidence="6 9" id="KW-0067">ATP-binding</keyword>
<reference evidence="9 10" key="1">
    <citation type="journal article" date="2013" name="Genome Announc.">
        <title>Draft Genome Sequence of an Alphaproteobacterium, Caenispirillum salinarum AK4(T), Isolated from a Solar Saltern.</title>
        <authorList>
            <person name="Khatri I."/>
            <person name="Singh A."/>
            <person name="Korpole S."/>
            <person name="Pinnaka A.K."/>
            <person name="Subramanian S."/>
        </authorList>
    </citation>
    <scope>NUCLEOTIDE SEQUENCE [LARGE SCALE GENOMIC DNA]</scope>
    <source>
        <strain evidence="9 10">AK4</strain>
    </source>
</reference>
<keyword evidence="7" id="KW-0472">Membrane</keyword>
<organism evidence="9 10">
    <name type="scientific">Caenispirillum salinarum AK4</name>
    <dbReference type="NCBI Taxonomy" id="1238182"/>
    <lineage>
        <taxon>Bacteria</taxon>
        <taxon>Pseudomonadati</taxon>
        <taxon>Pseudomonadota</taxon>
        <taxon>Alphaproteobacteria</taxon>
        <taxon>Rhodospirillales</taxon>
        <taxon>Novispirillaceae</taxon>
        <taxon>Caenispirillum</taxon>
    </lineage>
</organism>
<proteinExistence type="inferred from homology"/>
<keyword evidence="3" id="KW-0813">Transport</keyword>
<comment type="subcellular location">
    <subcellularLocation>
        <location evidence="1">Cell membrane</location>
        <topology evidence="1">Peripheral membrane protein</topology>
    </subcellularLocation>
</comment>
<evidence type="ECO:0000313" key="10">
    <source>
        <dbReference type="Proteomes" id="UP000009881"/>
    </source>
</evidence>
<sequence length="256" mass="27352">MQIILEHPRPSGASVQTSDMPLIPLRVEGLSFAAGGRELLRDISFCLNTSLPTFLLGHNGAGKSLLLRLLHGLVEPASGTISWGGLPVSRAARHQAMVFQRPVMLRRPVLDNLVYALAMRRVPRGQRRGLAMAALEEGGLAHLAGRQARVLSGGEQQLVALAQARALRPLVLFLDEPTASLDPAHSAAVERAVASVVASGIKVIMASHDLAQARRLAHDVLFMADGRLVESGPADVFLAEPRSELGRRFLAGDLTA</sequence>
<dbReference type="PROSITE" id="PS50893">
    <property type="entry name" value="ABC_TRANSPORTER_2"/>
    <property type="match status" value="1"/>
</dbReference>
<evidence type="ECO:0000256" key="6">
    <source>
        <dbReference type="ARBA" id="ARBA00022840"/>
    </source>
</evidence>
<dbReference type="InterPro" id="IPR003439">
    <property type="entry name" value="ABC_transporter-like_ATP-bd"/>
</dbReference>
<feature type="domain" description="ABC transporter" evidence="8">
    <location>
        <begin position="25"/>
        <end position="250"/>
    </location>
</feature>
<dbReference type="Proteomes" id="UP000009881">
    <property type="component" value="Unassembled WGS sequence"/>
</dbReference>
<dbReference type="InterPro" id="IPR003593">
    <property type="entry name" value="AAA+_ATPase"/>
</dbReference>
<dbReference type="SMART" id="SM00382">
    <property type="entry name" value="AAA"/>
    <property type="match status" value="1"/>
</dbReference>
<dbReference type="PANTHER" id="PTHR43166">
    <property type="entry name" value="AMINO ACID IMPORT ATP-BINDING PROTEIN"/>
    <property type="match status" value="1"/>
</dbReference>
<dbReference type="Gene3D" id="3.40.50.300">
    <property type="entry name" value="P-loop containing nucleotide triphosphate hydrolases"/>
    <property type="match status" value="1"/>
</dbReference>
<evidence type="ECO:0000256" key="5">
    <source>
        <dbReference type="ARBA" id="ARBA00022741"/>
    </source>
</evidence>
<evidence type="ECO:0000256" key="1">
    <source>
        <dbReference type="ARBA" id="ARBA00004202"/>
    </source>
</evidence>
<dbReference type="AlphaFoldDB" id="K9HGA6"/>
<name>K9HGA6_9PROT</name>
<keyword evidence="10" id="KW-1185">Reference proteome</keyword>
<dbReference type="Pfam" id="PF00005">
    <property type="entry name" value="ABC_tran"/>
    <property type="match status" value="1"/>
</dbReference>
<evidence type="ECO:0000256" key="7">
    <source>
        <dbReference type="ARBA" id="ARBA00023136"/>
    </source>
</evidence>
<dbReference type="InterPro" id="IPR027417">
    <property type="entry name" value="P-loop_NTPase"/>
</dbReference>
<dbReference type="GO" id="GO:0005524">
    <property type="term" value="F:ATP binding"/>
    <property type="evidence" value="ECO:0007669"/>
    <property type="project" value="UniProtKB-KW"/>
</dbReference>
<dbReference type="GO" id="GO:0005886">
    <property type="term" value="C:plasma membrane"/>
    <property type="evidence" value="ECO:0007669"/>
    <property type="project" value="UniProtKB-SubCell"/>
</dbReference>
<evidence type="ECO:0000256" key="3">
    <source>
        <dbReference type="ARBA" id="ARBA00022448"/>
    </source>
</evidence>
<comment type="caution">
    <text evidence="9">The sequence shown here is derived from an EMBL/GenBank/DDBJ whole genome shotgun (WGS) entry which is preliminary data.</text>
</comment>
<keyword evidence="4" id="KW-1003">Cell membrane</keyword>
<dbReference type="eggNOG" id="COG1126">
    <property type="taxonomic scope" value="Bacteria"/>
</dbReference>
<keyword evidence="5" id="KW-0547">Nucleotide-binding</keyword>
<dbReference type="RefSeq" id="WP_009540979.1">
    <property type="nucleotide sequence ID" value="NZ_ANHY01000012.1"/>
</dbReference>
<comment type="similarity">
    <text evidence="2">Belongs to the ABC transporter superfamily.</text>
</comment>
<evidence type="ECO:0000313" key="9">
    <source>
        <dbReference type="EMBL" id="EKV29498.1"/>
    </source>
</evidence>
<accession>K9HGA6</accession>
<dbReference type="EMBL" id="ANHY01000012">
    <property type="protein sequence ID" value="EKV29498.1"/>
    <property type="molecule type" value="Genomic_DNA"/>
</dbReference>